<evidence type="ECO:0000313" key="11">
    <source>
        <dbReference type="Proteomes" id="UP001054837"/>
    </source>
</evidence>
<proteinExistence type="predicted"/>
<keyword evidence="3" id="KW-0677">Repeat</keyword>
<evidence type="ECO:0000256" key="8">
    <source>
        <dbReference type="SAM" id="MobiDB-lite"/>
    </source>
</evidence>
<organism evidence="10 11">
    <name type="scientific">Caerostris darwini</name>
    <dbReference type="NCBI Taxonomy" id="1538125"/>
    <lineage>
        <taxon>Eukaryota</taxon>
        <taxon>Metazoa</taxon>
        <taxon>Ecdysozoa</taxon>
        <taxon>Arthropoda</taxon>
        <taxon>Chelicerata</taxon>
        <taxon>Arachnida</taxon>
        <taxon>Araneae</taxon>
        <taxon>Araneomorphae</taxon>
        <taxon>Entelegynae</taxon>
        <taxon>Araneoidea</taxon>
        <taxon>Araneidae</taxon>
        <taxon>Caerostris</taxon>
    </lineage>
</organism>
<evidence type="ECO:0000256" key="7">
    <source>
        <dbReference type="PROSITE-ProRule" id="PRU00042"/>
    </source>
</evidence>
<feature type="compositionally biased region" description="Low complexity" evidence="8">
    <location>
        <begin position="166"/>
        <end position="180"/>
    </location>
</feature>
<accession>A0AAV4TL84</accession>
<evidence type="ECO:0000256" key="5">
    <source>
        <dbReference type="ARBA" id="ARBA00022833"/>
    </source>
</evidence>
<sequence>MSKDEREFDSFAEISKEEEDRSILETLLRAPSGSNVQNQLARGNVGDASNEPTSDLFHYMSGPRNPICSDMGAEGGQNVVCFSENVKQSTEYSLSQPTSNKRNLSDTQDSLPSCSIHNKKMRFYEINLCESICQPLHLSITEASYKTDGISSGGSSSCQKTKRNTSTSSKECSSSALSSSKKSRDQGKKYVCDVCRKEFSYLSRLKTHMRIHTGEKPHICEICQKTFSRSSTLKSHEVIQSGTKPHHCEYCDFETAHKNFLNRHSKKYHSEHMEKCLVCCDYFYSKESLQSHKCTKL</sequence>
<evidence type="ECO:0000256" key="2">
    <source>
        <dbReference type="ARBA" id="ARBA00022723"/>
    </source>
</evidence>
<dbReference type="PROSITE" id="PS50157">
    <property type="entry name" value="ZINC_FINGER_C2H2_2"/>
    <property type="match status" value="2"/>
</dbReference>
<feature type="region of interest" description="Disordered" evidence="8">
    <location>
        <begin position="1"/>
        <end position="20"/>
    </location>
</feature>
<keyword evidence="4 7" id="KW-0863">Zinc-finger</keyword>
<dbReference type="EMBL" id="BPLQ01009868">
    <property type="protein sequence ID" value="GIY47115.1"/>
    <property type="molecule type" value="Genomic_DNA"/>
</dbReference>
<evidence type="ECO:0000259" key="9">
    <source>
        <dbReference type="PROSITE" id="PS50157"/>
    </source>
</evidence>
<dbReference type="AlphaFoldDB" id="A0AAV4TL84"/>
<keyword evidence="11" id="KW-1185">Reference proteome</keyword>
<dbReference type="SUPFAM" id="SSF57667">
    <property type="entry name" value="beta-beta-alpha zinc fingers"/>
    <property type="match status" value="1"/>
</dbReference>
<dbReference type="FunFam" id="3.30.160.60:FF:000624">
    <property type="entry name" value="zinc finger protein 697"/>
    <property type="match status" value="1"/>
</dbReference>
<dbReference type="Proteomes" id="UP001054837">
    <property type="component" value="Unassembled WGS sequence"/>
</dbReference>
<reference evidence="10 11" key="1">
    <citation type="submission" date="2021-06" db="EMBL/GenBank/DDBJ databases">
        <title>Caerostris darwini draft genome.</title>
        <authorList>
            <person name="Kono N."/>
            <person name="Arakawa K."/>
        </authorList>
    </citation>
    <scope>NUCLEOTIDE SEQUENCE [LARGE SCALE GENOMIC DNA]</scope>
</reference>
<dbReference type="PROSITE" id="PS00028">
    <property type="entry name" value="ZINC_FINGER_C2H2_1"/>
    <property type="match status" value="1"/>
</dbReference>
<feature type="region of interest" description="Disordered" evidence="8">
    <location>
        <begin position="92"/>
        <end position="111"/>
    </location>
</feature>
<dbReference type="GO" id="GO:0005634">
    <property type="term" value="C:nucleus"/>
    <property type="evidence" value="ECO:0007669"/>
    <property type="project" value="UniProtKB-SubCell"/>
</dbReference>
<feature type="compositionally biased region" description="Polar residues" evidence="8">
    <location>
        <begin position="148"/>
        <end position="159"/>
    </location>
</feature>
<dbReference type="PANTHER" id="PTHR16515:SF66">
    <property type="entry name" value="C2H2-TYPE DOMAIN-CONTAINING PROTEIN"/>
    <property type="match status" value="1"/>
</dbReference>
<evidence type="ECO:0000256" key="3">
    <source>
        <dbReference type="ARBA" id="ARBA00022737"/>
    </source>
</evidence>
<dbReference type="Pfam" id="PF12874">
    <property type="entry name" value="zf-met"/>
    <property type="match status" value="1"/>
</dbReference>
<dbReference type="PANTHER" id="PTHR16515">
    <property type="entry name" value="PR DOMAIN ZINC FINGER PROTEIN"/>
    <property type="match status" value="1"/>
</dbReference>
<keyword evidence="2" id="KW-0479">Metal-binding</keyword>
<comment type="caution">
    <text evidence="10">The sequence shown here is derived from an EMBL/GenBank/DDBJ whole genome shotgun (WGS) entry which is preliminary data.</text>
</comment>
<dbReference type="FunFam" id="3.30.160.60:FF:001573">
    <property type="entry name" value="Zinc finger protein 407"/>
    <property type="match status" value="1"/>
</dbReference>
<keyword evidence="5" id="KW-0862">Zinc</keyword>
<dbReference type="InterPro" id="IPR013087">
    <property type="entry name" value="Znf_C2H2_type"/>
</dbReference>
<dbReference type="InterPro" id="IPR050331">
    <property type="entry name" value="Zinc_finger"/>
</dbReference>
<dbReference type="SMART" id="SM00355">
    <property type="entry name" value="ZnF_C2H2"/>
    <property type="match status" value="3"/>
</dbReference>
<evidence type="ECO:0000256" key="1">
    <source>
        <dbReference type="ARBA" id="ARBA00004123"/>
    </source>
</evidence>
<dbReference type="InterPro" id="IPR036236">
    <property type="entry name" value="Znf_C2H2_sf"/>
</dbReference>
<evidence type="ECO:0000256" key="6">
    <source>
        <dbReference type="ARBA" id="ARBA00023242"/>
    </source>
</evidence>
<gene>
    <name evidence="10" type="ORF">CDAR_212331</name>
</gene>
<dbReference type="Pfam" id="PF00096">
    <property type="entry name" value="zf-C2H2"/>
    <property type="match status" value="1"/>
</dbReference>
<feature type="domain" description="C2H2-type" evidence="9">
    <location>
        <begin position="190"/>
        <end position="217"/>
    </location>
</feature>
<dbReference type="Gene3D" id="3.30.160.60">
    <property type="entry name" value="Classic Zinc Finger"/>
    <property type="match status" value="2"/>
</dbReference>
<comment type="subcellular location">
    <subcellularLocation>
        <location evidence="1">Nucleus</location>
    </subcellularLocation>
</comment>
<keyword evidence="6" id="KW-0539">Nucleus</keyword>
<evidence type="ECO:0000256" key="4">
    <source>
        <dbReference type="ARBA" id="ARBA00022771"/>
    </source>
</evidence>
<protein>
    <recommendedName>
        <fullName evidence="9">C2H2-type domain-containing protein</fullName>
    </recommendedName>
</protein>
<dbReference type="GO" id="GO:0010468">
    <property type="term" value="P:regulation of gene expression"/>
    <property type="evidence" value="ECO:0007669"/>
    <property type="project" value="TreeGrafter"/>
</dbReference>
<feature type="domain" description="C2H2-type" evidence="9">
    <location>
        <begin position="218"/>
        <end position="245"/>
    </location>
</feature>
<evidence type="ECO:0000313" key="10">
    <source>
        <dbReference type="EMBL" id="GIY47115.1"/>
    </source>
</evidence>
<feature type="region of interest" description="Disordered" evidence="8">
    <location>
        <begin position="148"/>
        <end position="181"/>
    </location>
</feature>
<name>A0AAV4TL84_9ARAC</name>
<dbReference type="GO" id="GO:0008270">
    <property type="term" value="F:zinc ion binding"/>
    <property type="evidence" value="ECO:0007669"/>
    <property type="project" value="UniProtKB-KW"/>
</dbReference>